<evidence type="ECO:0000313" key="2">
    <source>
        <dbReference type="EMBL" id="KAL0574976.1"/>
    </source>
</evidence>
<organism evidence="2 3">
    <name type="scientific">Marasmius crinis-equi</name>
    <dbReference type="NCBI Taxonomy" id="585013"/>
    <lineage>
        <taxon>Eukaryota</taxon>
        <taxon>Fungi</taxon>
        <taxon>Dikarya</taxon>
        <taxon>Basidiomycota</taxon>
        <taxon>Agaricomycotina</taxon>
        <taxon>Agaricomycetes</taxon>
        <taxon>Agaricomycetidae</taxon>
        <taxon>Agaricales</taxon>
        <taxon>Marasmiineae</taxon>
        <taxon>Marasmiaceae</taxon>
        <taxon>Marasmius</taxon>
    </lineage>
</organism>
<comment type="caution">
    <text evidence="2">The sequence shown here is derived from an EMBL/GenBank/DDBJ whole genome shotgun (WGS) entry which is preliminary data.</text>
</comment>
<proteinExistence type="predicted"/>
<keyword evidence="3" id="KW-1185">Reference proteome</keyword>
<reference evidence="2 3" key="1">
    <citation type="submission" date="2024-02" db="EMBL/GenBank/DDBJ databases">
        <title>A draft genome for the cacao thread blight pathogen Marasmius crinis-equi.</title>
        <authorList>
            <person name="Cohen S.P."/>
            <person name="Baruah I.K."/>
            <person name="Amoako-Attah I."/>
            <person name="Bukari Y."/>
            <person name="Meinhardt L.W."/>
            <person name="Bailey B.A."/>
        </authorList>
    </citation>
    <scope>NUCLEOTIDE SEQUENCE [LARGE SCALE GENOMIC DNA]</scope>
    <source>
        <strain evidence="2 3">GH-76</strain>
    </source>
</reference>
<sequence>MSSSISSATALNDWELLDLLDAINTVHLATPPFTPVTCQAVTYENPAVEGSTGHQGAAEDFWHLVMKPAGCLAKVKQGIYREYEDILAQLPEFKFEENSPLRYRKFSTLVQAKEYWADLQKETRQARCRLLFNEMARLEPDLFPASVVSASPSAHSSANPPASPKKPRTISDKQPSRPAQMSMKGFAIYVVGRVEDIICCRDFVELHEAKTLYHSFVDQQVFSRLYLARKHDDAVNEFEKEERAYNLAIEKVLEGVELSD</sequence>
<dbReference type="EMBL" id="JBAHYK010000347">
    <property type="protein sequence ID" value="KAL0574976.1"/>
    <property type="molecule type" value="Genomic_DNA"/>
</dbReference>
<evidence type="ECO:0000256" key="1">
    <source>
        <dbReference type="SAM" id="MobiDB-lite"/>
    </source>
</evidence>
<name>A0ABR3FHX8_9AGAR</name>
<feature type="region of interest" description="Disordered" evidence="1">
    <location>
        <begin position="149"/>
        <end position="179"/>
    </location>
</feature>
<protein>
    <submittedName>
        <fullName evidence="2">Uncharacterized protein</fullName>
    </submittedName>
</protein>
<accession>A0ABR3FHX8</accession>
<feature type="compositionally biased region" description="Low complexity" evidence="1">
    <location>
        <begin position="149"/>
        <end position="160"/>
    </location>
</feature>
<gene>
    <name evidence="2" type="ORF">V5O48_006992</name>
</gene>
<dbReference type="Proteomes" id="UP001465976">
    <property type="component" value="Unassembled WGS sequence"/>
</dbReference>
<evidence type="ECO:0000313" key="3">
    <source>
        <dbReference type="Proteomes" id="UP001465976"/>
    </source>
</evidence>